<accession>A0A2M4D5H4</accession>
<dbReference type="AlphaFoldDB" id="A0A2M4D5H4"/>
<reference evidence="2" key="1">
    <citation type="submission" date="2018-01" db="EMBL/GenBank/DDBJ databases">
        <title>An insight into the sialome of Amazonian anophelines.</title>
        <authorList>
            <person name="Ribeiro J.M."/>
            <person name="Scarpassa V."/>
            <person name="Calvo E."/>
        </authorList>
    </citation>
    <scope>NUCLEOTIDE SEQUENCE</scope>
</reference>
<organism evidence="2">
    <name type="scientific">Anopheles darlingi</name>
    <name type="common">Mosquito</name>
    <dbReference type="NCBI Taxonomy" id="43151"/>
    <lineage>
        <taxon>Eukaryota</taxon>
        <taxon>Metazoa</taxon>
        <taxon>Ecdysozoa</taxon>
        <taxon>Arthropoda</taxon>
        <taxon>Hexapoda</taxon>
        <taxon>Insecta</taxon>
        <taxon>Pterygota</taxon>
        <taxon>Neoptera</taxon>
        <taxon>Endopterygota</taxon>
        <taxon>Diptera</taxon>
        <taxon>Nematocera</taxon>
        <taxon>Culicoidea</taxon>
        <taxon>Culicidae</taxon>
        <taxon>Anophelinae</taxon>
        <taxon>Anopheles</taxon>
    </lineage>
</organism>
<protein>
    <submittedName>
        <fullName evidence="2">Putative secreted protein</fullName>
    </submittedName>
</protein>
<keyword evidence="1" id="KW-0472">Membrane</keyword>
<proteinExistence type="predicted"/>
<evidence type="ECO:0000256" key="1">
    <source>
        <dbReference type="SAM" id="Phobius"/>
    </source>
</evidence>
<keyword evidence="1" id="KW-1133">Transmembrane helix</keyword>
<keyword evidence="1" id="KW-0812">Transmembrane</keyword>
<name>A0A2M4D5H4_ANODA</name>
<evidence type="ECO:0000313" key="2">
    <source>
        <dbReference type="EMBL" id="MBW72807.1"/>
    </source>
</evidence>
<sequence>MVRLYASYFNVFPPFVLASLFLVLRLSQVNEIEIRSNANEKRLKVEKGIIMTSARPSDRRQCQLVCPALDTNTHHPGST</sequence>
<feature type="transmembrane region" description="Helical" evidence="1">
    <location>
        <begin position="6"/>
        <end position="26"/>
    </location>
</feature>
<dbReference type="EMBL" id="GGFL01008629">
    <property type="protein sequence ID" value="MBW72807.1"/>
    <property type="molecule type" value="Transcribed_RNA"/>
</dbReference>